<proteinExistence type="inferred from homology"/>
<dbReference type="PROSITE" id="PS51257">
    <property type="entry name" value="PROKAR_LIPOPROTEIN"/>
    <property type="match status" value="1"/>
</dbReference>
<evidence type="ECO:0000256" key="2">
    <source>
        <dbReference type="SAM" id="MobiDB-lite"/>
    </source>
</evidence>
<dbReference type="SUPFAM" id="SSF53955">
    <property type="entry name" value="Lysozyme-like"/>
    <property type="match status" value="1"/>
</dbReference>
<protein>
    <recommendedName>
        <fullName evidence="3">Transglycosylase SLT domain-containing protein</fullName>
    </recommendedName>
</protein>
<dbReference type="GO" id="GO:0008933">
    <property type="term" value="F:peptidoglycan lytic transglycosylase activity"/>
    <property type="evidence" value="ECO:0007669"/>
    <property type="project" value="InterPro"/>
</dbReference>
<sequence length="257" mass="28443">MRPVRNVGVLMSFLSLLLLIGCSERPDRRRAAAASAPQEFTETRTPVSHFRTAYPESRQAVTGDLSAGVPAAALSPLSSQRREALTPLIDALALSENIDPLLVHAVISQESRYNPRALSPVGAGGLMQMMPGTAARFGLTSAERFEPHKNIRAGIRYLKVLTRLFGGHLDLILAGYNAGEGAVLKYGRQIPPYKETQQYVRRVKGYYALYREQARHRQLRTMMAQVEESRRRVRAPTRQNGRSDSITSERATGAESP</sequence>
<evidence type="ECO:0000313" key="5">
    <source>
        <dbReference type="Proteomes" id="UP000035760"/>
    </source>
</evidence>
<dbReference type="PANTHER" id="PTHR37423">
    <property type="entry name" value="SOLUBLE LYTIC MUREIN TRANSGLYCOSYLASE-RELATED"/>
    <property type="match status" value="1"/>
</dbReference>
<keyword evidence="5" id="KW-1185">Reference proteome</keyword>
<dbReference type="Pfam" id="PF01464">
    <property type="entry name" value="SLT"/>
    <property type="match status" value="1"/>
</dbReference>
<gene>
    <name evidence="4" type="ORF">BN873_40005</name>
</gene>
<dbReference type="InterPro" id="IPR000189">
    <property type="entry name" value="Transglyc_AS"/>
</dbReference>
<reference evidence="4" key="1">
    <citation type="submission" date="2013-07" db="EMBL/GenBank/DDBJ databases">
        <authorList>
            <person name="McIlroy S."/>
        </authorList>
    </citation>
    <scope>NUCLEOTIDE SEQUENCE [LARGE SCALE GENOMIC DNA]</scope>
    <source>
        <strain evidence="4">Run_A_D11</strain>
    </source>
</reference>
<dbReference type="GO" id="GO:0016020">
    <property type="term" value="C:membrane"/>
    <property type="evidence" value="ECO:0007669"/>
    <property type="project" value="InterPro"/>
</dbReference>
<organism evidence="4 5">
    <name type="scientific">Candidatus Competibacter denitrificans Run_A_D11</name>
    <dbReference type="NCBI Taxonomy" id="1400863"/>
    <lineage>
        <taxon>Bacteria</taxon>
        <taxon>Pseudomonadati</taxon>
        <taxon>Pseudomonadota</taxon>
        <taxon>Gammaproteobacteria</taxon>
        <taxon>Candidatus Competibacteraceae</taxon>
        <taxon>Candidatus Competibacter</taxon>
    </lineage>
</organism>
<evidence type="ECO:0000256" key="1">
    <source>
        <dbReference type="ARBA" id="ARBA00007734"/>
    </source>
</evidence>
<dbReference type="STRING" id="1400863.BN873_40005"/>
<comment type="caution">
    <text evidence="4">The sequence shown here is derived from an EMBL/GenBank/DDBJ whole genome shotgun (WGS) entry which is preliminary data.</text>
</comment>
<dbReference type="OrthoDB" id="9815002at2"/>
<evidence type="ECO:0000259" key="3">
    <source>
        <dbReference type="Pfam" id="PF01464"/>
    </source>
</evidence>
<dbReference type="InterPro" id="IPR008258">
    <property type="entry name" value="Transglycosylase_SLT_dom_1"/>
</dbReference>
<feature type="domain" description="Transglycosylase SLT" evidence="3">
    <location>
        <begin position="89"/>
        <end position="189"/>
    </location>
</feature>
<dbReference type="PROSITE" id="PS00922">
    <property type="entry name" value="TRANSGLYCOSYLASE"/>
    <property type="match status" value="1"/>
</dbReference>
<dbReference type="InterPro" id="IPR023346">
    <property type="entry name" value="Lysozyme-like_dom_sf"/>
</dbReference>
<dbReference type="CDD" id="cd00254">
    <property type="entry name" value="LT-like"/>
    <property type="match status" value="1"/>
</dbReference>
<accession>W6MAX3</accession>
<feature type="compositionally biased region" description="Polar residues" evidence="2">
    <location>
        <begin position="237"/>
        <end position="250"/>
    </location>
</feature>
<feature type="region of interest" description="Disordered" evidence="2">
    <location>
        <begin position="225"/>
        <end position="257"/>
    </location>
</feature>
<comment type="similarity">
    <text evidence="1">Belongs to the transglycosylase Slt family.</text>
</comment>
<name>W6MAX3_9GAMM</name>
<dbReference type="EMBL" id="CBTJ020000047">
    <property type="protein sequence ID" value="CDI03145.1"/>
    <property type="molecule type" value="Genomic_DNA"/>
</dbReference>
<dbReference type="PANTHER" id="PTHR37423:SF2">
    <property type="entry name" value="MEMBRANE-BOUND LYTIC MUREIN TRANSGLYCOSYLASE C"/>
    <property type="match status" value="1"/>
</dbReference>
<dbReference type="Gene3D" id="1.10.530.10">
    <property type="match status" value="1"/>
</dbReference>
<dbReference type="GO" id="GO:0000270">
    <property type="term" value="P:peptidoglycan metabolic process"/>
    <property type="evidence" value="ECO:0007669"/>
    <property type="project" value="InterPro"/>
</dbReference>
<dbReference type="Proteomes" id="UP000035760">
    <property type="component" value="Unassembled WGS sequence"/>
</dbReference>
<reference evidence="4" key="2">
    <citation type="submission" date="2014-03" db="EMBL/GenBank/DDBJ databases">
        <title>Candidatus Competibacter-lineage genomes retrieved from metagenomes reveal functional metabolic diversity.</title>
        <authorList>
            <person name="McIlroy S.J."/>
            <person name="Albertsen M."/>
            <person name="Andresen E.K."/>
            <person name="Saunders A.M."/>
            <person name="Kristiansen R."/>
            <person name="Stokholm-Bjerregaard M."/>
            <person name="Nielsen K.L."/>
            <person name="Nielsen P.H."/>
        </authorList>
    </citation>
    <scope>NUCLEOTIDE SEQUENCE</scope>
    <source>
        <strain evidence="4">Run_A_D11</strain>
    </source>
</reference>
<evidence type="ECO:0000313" key="4">
    <source>
        <dbReference type="EMBL" id="CDI03145.1"/>
    </source>
</evidence>
<dbReference type="AlphaFoldDB" id="W6MAX3"/>